<reference evidence="1" key="1">
    <citation type="submission" date="2021-02" db="EMBL/GenBank/DDBJ databases">
        <authorList>
            <consortium name="DOE Joint Genome Institute"/>
            <person name="Ahrendt S."/>
            <person name="Looney B.P."/>
            <person name="Miyauchi S."/>
            <person name="Morin E."/>
            <person name="Drula E."/>
            <person name="Courty P.E."/>
            <person name="Chicoki N."/>
            <person name="Fauchery L."/>
            <person name="Kohler A."/>
            <person name="Kuo A."/>
            <person name="Labutti K."/>
            <person name="Pangilinan J."/>
            <person name="Lipzen A."/>
            <person name="Riley R."/>
            <person name="Andreopoulos W."/>
            <person name="He G."/>
            <person name="Johnson J."/>
            <person name="Barry K.W."/>
            <person name="Grigoriev I.V."/>
            <person name="Nagy L."/>
            <person name="Hibbett D."/>
            <person name="Henrissat B."/>
            <person name="Matheny P.B."/>
            <person name="Labbe J."/>
            <person name="Martin F."/>
        </authorList>
    </citation>
    <scope>NUCLEOTIDE SEQUENCE</scope>
    <source>
        <strain evidence="1">EC-137</strain>
    </source>
</reference>
<dbReference type="EMBL" id="MU273564">
    <property type="protein sequence ID" value="KAI0031889.1"/>
    <property type="molecule type" value="Genomic_DNA"/>
</dbReference>
<comment type="caution">
    <text evidence="1">The sequence shown here is derived from an EMBL/GenBank/DDBJ whole genome shotgun (WGS) entry which is preliminary data.</text>
</comment>
<organism evidence="1 2">
    <name type="scientific">Vararia minispora EC-137</name>
    <dbReference type="NCBI Taxonomy" id="1314806"/>
    <lineage>
        <taxon>Eukaryota</taxon>
        <taxon>Fungi</taxon>
        <taxon>Dikarya</taxon>
        <taxon>Basidiomycota</taxon>
        <taxon>Agaricomycotina</taxon>
        <taxon>Agaricomycetes</taxon>
        <taxon>Russulales</taxon>
        <taxon>Lachnocladiaceae</taxon>
        <taxon>Vararia</taxon>
    </lineage>
</organism>
<gene>
    <name evidence="1" type="ORF">K488DRAFT_86392</name>
</gene>
<sequence>MSRVDALGQVLPAYVALYAPPLLRGSPPASARVRLCRAVLPQADESVRLQLEPASGTRPGRRACLALPRTALRTDLPTKFRTYNFLSADAQTHAHGACNAPPPIHISGPLRPRSARSRYDAEGKLKETGRSGGRQVAGGAAWCWTGAGQWTAVVLGASRAVLCGAGYRWLPSLASGAIARSVERDATCLPGSMRKRPRRPHALHPDPSAPSVTHPGPARNDDSAQALEAAFVGATGRVLGLARARPGHRPQLVSPGA</sequence>
<proteinExistence type="predicted"/>
<keyword evidence="2" id="KW-1185">Reference proteome</keyword>
<evidence type="ECO:0000313" key="1">
    <source>
        <dbReference type="EMBL" id="KAI0031889.1"/>
    </source>
</evidence>
<reference evidence="1" key="2">
    <citation type="journal article" date="2022" name="New Phytol.">
        <title>Evolutionary transition to the ectomycorrhizal habit in the genomes of a hyperdiverse lineage of mushroom-forming fungi.</title>
        <authorList>
            <person name="Looney B."/>
            <person name="Miyauchi S."/>
            <person name="Morin E."/>
            <person name="Drula E."/>
            <person name="Courty P.E."/>
            <person name="Kohler A."/>
            <person name="Kuo A."/>
            <person name="LaButti K."/>
            <person name="Pangilinan J."/>
            <person name="Lipzen A."/>
            <person name="Riley R."/>
            <person name="Andreopoulos W."/>
            <person name="He G."/>
            <person name="Johnson J."/>
            <person name="Nolan M."/>
            <person name="Tritt A."/>
            <person name="Barry K.W."/>
            <person name="Grigoriev I.V."/>
            <person name="Nagy L.G."/>
            <person name="Hibbett D."/>
            <person name="Henrissat B."/>
            <person name="Matheny P.B."/>
            <person name="Labbe J."/>
            <person name="Martin F.M."/>
        </authorList>
    </citation>
    <scope>NUCLEOTIDE SEQUENCE</scope>
    <source>
        <strain evidence="1">EC-137</strain>
    </source>
</reference>
<evidence type="ECO:0000313" key="2">
    <source>
        <dbReference type="Proteomes" id="UP000814128"/>
    </source>
</evidence>
<protein>
    <submittedName>
        <fullName evidence="1">Uncharacterized protein</fullName>
    </submittedName>
</protein>
<accession>A0ACB8QJH6</accession>
<dbReference type="Proteomes" id="UP000814128">
    <property type="component" value="Unassembled WGS sequence"/>
</dbReference>
<name>A0ACB8QJH6_9AGAM</name>